<dbReference type="GO" id="GO:0046872">
    <property type="term" value="F:metal ion binding"/>
    <property type="evidence" value="ECO:0007669"/>
    <property type="project" value="UniProtKB-KW"/>
</dbReference>
<keyword evidence="3" id="KW-0479">Metal-binding</keyword>
<dbReference type="GO" id="GO:1903457">
    <property type="term" value="P:lactate catabolic process"/>
    <property type="evidence" value="ECO:0007669"/>
    <property type="project" value="TreeGrafter"/>
</dbReference>
<evidence type="ECO:0000313" key="11">
    <source>
        <dbReference type="EMBL" id="SCL73452.1"/>
    </source>
</evidence>
<dbReference type="STRING" id="47871.GA0070608_5737"/>
<dbReference type="InterPro" id="IPR017900">
    <property type="entry name" value="4Fe4S_Fe_S_CS"/>
</dbReference>
<dbReference type="InterPro" id="IPR017896">
    <property type="entry name" value="4Fe4S_Fe-S-bd"/>
</dbReference>
<evidence type="ECO:0000256" key="2">
    <source>
        <dbReference type="ARBA" id="ARBA00022630"/>
    </source>
</evidence>
<dbReference type="InterPro" id="IPR004017">
    <property type="entry name" value="Cys_rich_dom"/>
</dbReference>
<dbReference type="InterPro" id="IPR004113">
    <property type="entry name" value="FAD-bd_oxidored_4_C"/>
</dbReference>
<dbReference type="OrthoDB" id="9770306at2"/>
<dbReference type="InterPro" id="IPR036318">
    <property type="entry name" value="FAD-bd_PCMH-like_sf"/>
</dbReference>
<dbReference type="PANTHER" id="PTHR11748">
    <property type="entry name" value="D-LACTATE DEHYDROGENASE"/>
    <property type="match status" value="1"/>
</dbReference>
<dbReference type="GO" id="GO:0008720">
    <property type="term" value="F:D-lactate dehydrogenase (NAD+) activity"/>
    <property type="evidence" value="ECO:0007669"/>
    <property type="project" value="TreeGrafter"/>
</dbReference>
<dbReference type="PANTHER" id="PTHR11748:SF119">
    <property type="entry name" value="D-2-HYDROXYGLUTARATE DEHYDROGENASE"/>
    <property type="match status" value="1"/>
</dbReference>
<name>A0A1C6W4K2_9ACTN</name>
<dbReference type="Pfam" id="PF13183">
    <property type="entry name" value="Fer4_8"/>
    <property type="match status" value="1"/>
</dbReference>
<dbReference type="Pfam" id="PF02913">
    <property type="entry name" value="FAD-oxidase_C"/>
    <property type="match status" value="1"/>
</dbReference>
<dbReference type="InterPro" id="IPR016171">
    <property type="entry name" value="Vanillyl_alc_oxidase_C-sub2"/>
</dbReference>
<dbReference type="InterPro" id="IPR016164">
    <property type="entry name" value="FAD-linked_Oxase-like_C"/>
</dbReference>
<dbReference type="PROSITE" id="PS51379">
    <property type="entry name" value="4FE4S_FER_2"/>
    <property type="match status" value="1"/>
</dbReference>
<dbReference type="EMBL" id="FMIC01000002">
    <property type="protein sequence ID" value="SCL73452.1"/>
    <property type="molecule type" value="Genomic_DNA"/>
</dbReference>
<dbReference type="Pfam" id="PF01565">
    <property type="entry name" value="FAD_binding_4"/>
    <property type="match status" value="1"/>
</dbReference>
<dbReference type="InterPro" id="IPR006094">
    <property type="entry name" value="Oxid_FAD_bind_N"/>
</dbReference>
<feature type="region of interest" description="Disordered" evidence="8">
    <location>
        <begin position="1"/>
        <end position="24"/>
    </location>
</feature>
<dbReference type="InterPro" id="IPR016169">
    <property type="entry name" value="FAD-bd_PCMH_sub2"/>
</dbReference>
<evidence type="ECO:0000259" key="10">
    <source>
        <dbReference type="PROSITE" id="PS51387"/>
    </source>
</evidence>
<evidence type="ECO:0000259" key="9">
    <source>
        <dbReference type="PROSITE" id="PS51379"/>
    </source>
</evidence>
<dbReference type="Proteomes" id="UP000199343">
    <property type="component" value="Unassembled WGS sequence"/>
</dbReference>
<evidence type="ECO:0000313" key="12">
    <source>
        <dbReference type="Proteomes" id="UP000199343"/>
    </source>
</evidence>
<keyword evidence="6" id="KW-0408">Iron</keyword>
<reference evidence="11 12" key="1">
    <citation type="submission" date="2016-06" db="EMBL/GenBank/DDBJ databases">
        <authorList>
            <person name="Kjaerup R.B."/>
            <person name="Dalgaard T.S."/>
            <person name="Juul-Madsen H.R."/>
        </authorList>
    </citation>
    <scope>NUCLEOTIDE SEQUENCE [LARGE SCALE GENOMIC DNA]</scope>
    <source>
        <strain evidence="11 12">DSM 43363</strain>
    </source>
</reference>
<accession>A0A1C6W4K2</accession>
<evidence type="ECO:0000256" key="6">
    <source>
        <dbReference type="ARBA" id="ARBA00023004"/>
    </source>
</evidence>
<evidence type="ECO:0000256" key="4">
    <source>
        <dbReference type="ARBA" id="ARBA00022827"/>
    </source>
</evidence>
<dbReference type="Pfam" id="PF02754">
    <property type="entry name" value="CCG"/>
    <property type="match status" value="2"/>
</dbReference>
<dbReference type="PROSITE" id="PS00198">
    <property type="entry name" value="4FE4S_FER_1"/>
    <property type="match status" value="1"/>
</dbReference>
<keyword evidence="5" id="KW-0560">Oxidoreductase</keyword>
<dbReference type="AlphaFoldDB" id="A0A1C6W4K2"/>
<feature type="domain" description="FAD-binding PCMH-type" evidence="10">
    <location>
        <begin position="54"/>
        <end position="273"/>
    </location>
</feature>
<dbReference type="SUPFAM" id="SSF55103">
    <property type="entry name" value="FAD-linked oxidases, C-terminal domain"/>
    <property type="match status" value="1"/>
</dbReference>
<organism evidence="11 12">
    <name type="scientific">Micromonospora peucetia</name>
    <dbReference type="NCBI Taxonomy" id="47871"/>
    <lineage>
        <taxon>Bacteria</taxon>
        <taxon>Bacillati</taxon>
        <taxon>Actinomycetota</taxon>
        <taxon>Actinomycetes</taxon>
        <taxon>Micromonosporales</taxon>
        <taxon>Micromonosporaceae</taxon>
        <taxon>Micromonospora</taxon>
    </lineage>
</organism>
<evidence type="ECO:0000256" key="3">
    <source>
        <dbReference type="ARBA" id="ARBA00022723"/>
    </source>
</evidence>
<sequence>MGTSSTDTTRGGPRRTPDPVASRDLVDALRRAGVAEADDSPLRRSLYSSDASLYRVPPQVVVLPRHVDEVLAVLAVATEHQVAVTMRGAGTSIAGNAVGPGIVVDTSRHLDRVLEVDPETRTALVEPGVVQSSLQRAAAPYGLRFGPDPSTHNRATLGGMIGNNACGSRALGYGRTSDNVLGLDVVAGTGERLRLGAIDGATDDSSLLTDLRRLVRGNLATIRTELGRFGRQVSGYSLEHLLPERGFDVARALVGSEGTLALTLAARVRLVRDAPVRVLVALGYPSMAEAADAVPAILPYAPIACEGLDGRIVDVVRARRGDAVVPGLPRGDGWLLVELAGDERSAVVDTARRLAAEAGALDAMVVTDPAHAAALWRIREDGAGLSGRTPAGAPAHAGWEDAAVPPERLGAYLREFEALLADYRLTGVPYGHFGDGCVHIRIDFPLTAADGTKVFKDFLHAAGALAARHGGSMSGEHGDGRARGELLPLMYSPDAIALFERVKAVFDPHDVLNPGVIVRPAPLDADVRVAAAPPLRRTELPSLALAYRHDRGDLSMAVHRCTGVGKCRADTTGSGGVMCPSFLATRDEKDSTRGRARVLQDVVSGRLGPDGWRSEALHDALDLCLACKGCSADCPTGVDMASYKAEATHQRYRRRIRPRSHYVLGWLPRWARLATRVPAVTGVVNAMLRARVLHPLITWSAGVDARRTLPNFATTTFRRWFARRGQSSQGRHGDVVLLVDTFTDAFSPEVGQAAVAVLEDAGYRVLVTGKPVCCGLTWISTGQLDGARRQVRATVDALAPHVRAGATVVGLEPSCTAVLRSDALELLDGADADAAVEVAAATRTLAELLTATPGWTPPELGGATAVAQPHCHHHAVMGWDTDAALLERAGAEVQRLGGCCGLAGNFGVERGHHEVSVAVAEHDLLPAVRAAAPDAVVLADGFSCRTQLDTLADRSGEHLAQLLARHLPPRSDDPVR</sequence>
<gene>
    <name evidence="11" type="ORF">GA0070608_5737</name>
</gene>
<dbReference type="Gene3D" id="3.30.70.2740">
    <property type="match status" value="1"/>
</dbReference>
<protein>
    <submittedName>
        <fullName evidence="11">FAD/FMN-containing dehydrogenase</fullName>
    </submittedName>
</protein>
<dbReference type="GO" id="GO:0071949">
    <property type="term" value="F:FAD binding"/>
    <property type="evidence" value="ECO:0007669"/>
    <property type="project" value="InterPro"/>
</dbReference>
<evidence type="ECO:0000256" key="1">
    <source>
        <dbReference type="ARBA" id="ARBA00001974"/>
    </source>
</evidence>
<dbReference type="SUPFAM" id="SSF56176">
    <property type="entry name" value="FAD-binding/transporter-associated domain-like"/>
    <property type="match status" value="1"/>
</dbReference>
<keyword evidence="2" id="KW-0285">Flavoprotein</keyword>
<evidence type="ECO:0000256" key="7">
    <source>
        <dbReference type="ARBA" id="ARBA00023014"/>
    </source>
</evidence>
<dbReference type="SUPFAM" id="SSF46548">
    <property type="entry name" value="alpha-helical ferredoxin"/>
    <property type="match status" value="1"/>
</dbReference>
<dbReference type="Gene3D" id="1.10.45.10">
    <property type="entry name" value="Vanillyl-alcohol Oxidase, Chain A, domain 4"/>
    <property type="match status" value="1"/>
</dbReference>
<feature type="domain" description="4Fe-4S ferredoxin-type" evidence="9">
    <location>
        <begin position="614"/>
        <end position="644"/>
    </location>
</feature>
<feature type="compositionally biased region" description="Low complexity" evidence="8">
    <location>
        <begin position="1"/>
        <end position="11"/>
    </location>
</feature>
<evidence type="ECO:0000256" key="8">
    <source>
        <dbReference type="SAM" id="MobiDB-lite"/>
    </source>
</evidence>
<dbReference type="GO" id="GO:0004458">
    <property type="term" value="F:D-lactate dehydrogenase (cytochrome) activity"/>
    <property type="evidence" value="ECO:0007669"/>
    <property type="project" value="TreeGrafter"/>
</dbReference>
<evidence type="ECO:0000256" key="5">
    <source>
        <dbReference type="ARBA" id="ARBA00023002"/>
    </source>
</evidence>
<comment type="cofactor">
    <cofactor evidence="1">
        <name>FAD</name>
        <dbReference type="ChEBI" id="CHEBI:57692"/>
    </cofactor>
</comment>
<dbReference type="PROSITE" id="PS51387">
    <property type="entry name" value="FAD_PCMH"/>
    <property type="match status" value="1"/>
</dbReference>
<dbReference type="GO" id="GO:0051536">
    <property type="term" value="F:iron-sulfur cluster binding"/>
    <property type="evidence" value="ECO:0007669"/>
    <property type="project" value="UniProtKB-KW"/>
</dbReference>
<dbReference type="InterPro" id="IPR016166">
    <property type="entry name" value="FAD-bd_PCMH"/>
</dbReference>
<keyword evidence="7" id="KW-0411">Iron-sulfur</keyword>
<proteinExistence type="predicted"/>
<keyword evidence="4" id="KW-0274">FAD</keyword>
<dbReference type="Gene3D" id="3.30.465.10">
    <property type="match status" value="1"/>
</dbReference>